<feature type="region of interest" description="Disordered" evidence="2">
    <location>
        <begin position="1"/>
        <end position="35"/>
    </location>
</feature>
<dbReference type="PANTHER" id="PTHR33365">
    <property type="entry name" value="YALI0B05434P"/>
    <property type="match status" value="1"/>
</dbReference>
<dbReference type="InterPro" id="IPR021765">
    <property type="entry name" value="UstYa-like"/>
</dbReference>
<dbReference type="PANTHER" id="PTHR33365:SF6">
    <property type="entry name" value="OXIDASE USTYA"/>
    <property type="match status" value="1"/>
</dbReference>
<evidence type="ECO:0000256" key="2">
    <source>
        <dbReference type="SAM" id="MobiDB-lite"/>
    </source>
</evidence>
<sequence>MWFERSQKRPYGQIPDDEEGDTASPHPSPKSNSTRSSIDTRIVLLFATINIAIYILLLYPNATNSNSNPPLSPYASLPLSQKTHKIHPSPLYTSTTNLTLTTHSWTLLSGDPGVVALPLSLIHTLSLPPSFPLPSNPQKQIYLLQSYHNLHCLRTIYVSLISYHLGTPQPIALEHVLHCLDELRQDTVCRADDFPRYVVVGDGEGRVAGTGIGQERVCNDWDALERWVRGNSACFRHVEGVGGGIADRFGHCEEGEG</sequence>
<accession>A0A9P9DRA2</accession>
<dbReference type="GO" id="GO:0043386">
    <property type="term" value="P:mycotoxin biosynthetic process"/>
    <property type="evidence" value="ECO:0007669"/>
    <property type="project" value="InterPro"/>
</dbReference>
<dbReference type="OrthoDB" id="3687641at2759"/>
<evidence type="ECO:0000313" key="5">
    <source>
        <dbReference type="Proteomes" id="UP000700596"/>
    </source>
</evidence>
<keyword evidence="5" id="KW-1185">Reference proteome</keyword>
<evidence type="ECO:0000256" key="1">
    <source>
        <dbReference type="ARBA" id="ARBA00035112"/>
    </source>
</evidence>
<feature type="transmembrane region" description="Helical" evidence="3">
    <location>
        <begin position="42"/>
        <end position="59"/>
    </location>
</feature>
<proteinExistence type="inferred from homology"/>
<dbReference type="Proteomes" id="UP000700596">
    <property type="component" value="Unassembled WGS sequence"/>
</dbReference>
<dbReference type="EMBL" id="JAGMWT010000008">
    <property type="protein sequence ID" value="KAH7123584.1"/>
    <property type="molecule type" value="Genomic_DNA"/>
</dbReference>
<comment type="caution">
    <text evidence="4">The sequence shown here is derived from an EMBL/GenBank/DDBJ whole genome shotgun (WGS) entry which is preliminary data.</text>
</comment>
<gene>
    <name evidence="4" type="ORF">B0J11DRAFT_315491</name>
</gene>
<evidence type="ECO:0000256" key="3">
    <source>
        <dbReference type="SAM" id="Phobius"/>
    </source>
</evidence>
<protein>
    <submittedName>
        <fullName evidence="4">Uncharacterized protein</fullName>
    </submittedName>
</protein>
<keyword evidence="3" id="KW-0812">Transmembrane</keyword>
<dbReference type="AlphaFoldDB" id="A0A9P9DRA2"/>
<evidence type="ECO:0000313" key="4">
    <source>
        <dbReference type="EMBL" id="KAH7123584.1"/>
    </source>
</evidence>
<comment type="similarity">
    <text evidence="1">Belongs to the ustYa family.</text>
</comment>
<keyword evidence="3" id="KW-0472">Membrane</keyword>
<organism evidence="4 5">
    <name type="scientific">Dendryphion nanum</name>
    <dbReference type="NCBI Taxonomy" id="256645"/>
    <lineage>
        <taxon>Eukaryota</taxon>
        <taxon>Fungi</taxon>
        <taxon>Dikarya</taxon>
        <taxon>Ascomycota</taxon>
        <taxon>Pezizomycotina</taxon>
        <taxon>Dothideomycetes</taxon>
        <taxon>Pleosporomycetidae</taxon>
        <taxon>Pleosporales</taxon>
        <taxon>Torulaceae</taxon>
        <taxon>Dendryphion</taxon>
    </lineage>
</organism>
<keyword evidence="3" id="KW-1133">Transmembrane helix</keyword>
<dbReference type="Pfam" id="PF11807">
    <property type="entry name" value="UstYa"/>
    <property type="match status" value="1"/>
</dbReference>
<name>A0A9P9DRA2_9PLEO</name>
<reference evidence="4" key="1">
    <citation type="journal article" date="2021" name="Nat. Commun.">
        <title>Genetic determinants of endophytism in the Arabidopsis root mycobiome.</title>
        <authorList>
            <person name="Mesny F."/>
            <person name="Miyauchi S."/>
            <person name="Thiergart T."/>
            <person name="Pickel B."/>
            <person name="Atanasova L."/>
            <person name="Karlsson M."/>
            <person name="Huettel B."/>
            <person name="Barry K.W."/>
            <person name="Haridas S."/>
            <person name="Chen C."/>
            <person name="Bauer D."/>
            <person name="Andreopoulos W."/>
            <person name="Pangilinan J."/>
            <person name="LaButti K."/>
            <person name="Riley R."/>
            <person name="Lipzen A."/>
            <person name="Clum A."/>
            <person name="Drula E."/>
            <person name="Henrissat B."/>
            <person name="Kohler A."/>
            <person name="Grigoriev I.V."/>
            <person name="Martin F.M."/>
            <person name="Hacquard S."/>
        </authorList>
    </citation>
    <scope>NUCLEOTIDE SEQUENCE</scope>
    <source>
        <strain evidence="4">MPI-CAGE-CH-0243</strain>
    </source>
</reference>